<keyword evidence="1" id="KW-0732">Signal</keyword>
<organism evidence="2 3">
    <name type="scientific">Chryseolinea serpens</name>
    <dbReference type="NCBI Taxonomy" id="947013"/>
    <lineage>
        <taxon>Bacteria</taxon>
        <taxon>Pseudomonadati</taxon>
        <taxon>Bacteroidota</taxon>
        <taxon>Cytophagia</taxon>
        <taxon>Cytophagales</taxon>
        <taxon>Fulvivirgaceae</taxon>
        <taxon>Chryseolinea</taxon>
    </lineage>
</organism>
<dbReference type="Gene3D" id="2.40.160.10">
    <property type="entry name" value="Porin"/>
    <property type="match status" value="1"/>
</dbReference>
<dbReference type="AlphaFoldDB" id="A0A1M5R7I1"/>
<name>A0A1M5R7I1_9BACT</name>
<dbReference type="Pfam" id="PF07396">
    <property type="entry name" value="Porin_O_P"/>
    <property type="match status" value="1"/>
</dbReference>
<evidence type="ECO:0000256" key="1">
    <source>
        <dbReference type="SAM" id="SignalP"/>
    </source>
</evidence>
<dbReference type="STRING" id="947013.SAMN04488109_3216"/>
<dbReference type="InterPro" id="IPR023614">
    <property type="entry name" value="Porin_dom_sf"/>
</dbReference>
<sequence>MRKKKRRTHAIRNAYLLSIMAMIALTSYGQDTTQYIPDGTMGEMLEVVKADTVPKKWRDKRWRLFPGKITTFKAGGGFLYEFAGFAQDSNSKRQADSAGYEVKSAFKVRDFRLVASGQFKTKRAFSWKVGFMYDGVTDSWLVRETGLMIDVPELWGSFFIGRTKEGFSMNKVMNGYAGWGLERQMALDVIPILADGVKWLGFLPKQRIFWNLGVYTDWLSKGQSFSTYKWQLDGRVGWLPLYSQPDKTVFHVGFNYRYGAPVDGAIRLKSRPEANPAPYFLDTDKFSSTGSNHFGAEIYFRKGSWMFGSEYYLHQFNSPEGASKIFYGGELVAMCLLTGETRPYNTATSIFGFVPVARPVFKGGPGAWEVLLRFSNLDLNDGVIQGGKFWRLTPMVNWYLSKDVRLELAYGYGVLDRFNLRGVTQFFQARIQLTLL</sequence>
<evidence type="ECO:0000313" key="3">
    <source>
        <dbReference type="Proteomes" id="UP000184212"/>
    </source>
</evidence>
<dbReference type="Proteomes" id="UP000184212">
    <property type="component" value="Unassembled WGS sequence"/>
</dbReference>
<proteinExistence type="predicted"/>
<evidence type="ECO:0000313" key="2">
    <source>
        <dbReference type="EMBL" id="SHH21823.1"/>
    </source>
</evidence>
<feature type="chain" id="PRO_5013042158" evidence="1">
    <location>
        <begin position="30"/>
        <end position="436"/>
    </location>
</feature>
<dbReference type="EMBL" id="FQWQ01000002">
    <property type="protein sequence ID" value="SHH21823.1"/>
    <property type="molecule type" value="Genomic_DNA"/>
</dbReference>
<dbReference type="InterPro" id="IPR010870">
    <property type="entry name" value="Porin_O/P"/>
</dbReference>
<accession>A0A1M5R7I1</accession>
<keyword evidence="3" id="KW-1185">Reference proteome</keyword>
<protein>
    <submittedName>
        <fullName evidence="2">Phosphate-selective porin OprO and OprP</fullName>
    </submittedName>
</protein>
<reference evidence="2 3" key="1">
    <citation type="submission" date="2016-11" db="EMBL/GenBank/DDBJ databases">
        <authorList>
            <person name="Jaros S."/>
            <person name="Januszkiewicz K."/>
            <person name="Wedrychowicz H."/>
        </authorList>
    </citation>
    <scope>NUCLEOTIDE SEQUENCE [LARGE SCALE GENOMIC DNA]</scope>
    <source>
        <strain evidence="2 3">DSM 24574</strain>
    </source>
</reference>
<dbReference type="RefSeq" id="WP_073135928.1">
    <property type="nucleotide sequence ID" value="NZ_FQWQ01000002.1"/>
</dbReference>
<gene>
    <name evidence="2" type="ORF">SAMN04488109_3216</name>
</gene>
<dbReference type="OrthoDB" id="9807854at2"/>
<feature type="signal peptide" evidence="1">
    <location>
        <begin position="1"/>
        <end position="29"/>
    </location>
</feature>